<dbReference type="Gene3D" id="1.20.1270.60">
    <property type="entry name" value="Arfaptin homology (AH) domain/BAR domain"/>
    <property type="match status" value="1"/>
</dbReference>
<gene>
    <name evidence="5" type="ORF">EC973_001236</name>
</gene>
<dbReference type="InterPro" id="IPR046982">
    <property type="entry name" value="BIN3/RVS161-like"/>
</dbReference>
<dbReference type="PANTHER" id="PTHR47174">
    <property type="entry name" value="BRIDGING INTEGRATOR 3"/>
    <property type="match status" value="1"/>
</dbReference>
<evidence type="ECO:0000313" key="5">
    <source>
        <dbReference type="EMBL" id="KAF7724217.1"/>
    </source>
</evidence>
<dbReference type="Pfam" id="PF03114">
    <property type="entry name" value="BAR"/>
    <property type="match status" value="1"/>
</dbReference>
<dbReference type="SUPFAM" id="SSF103657">
    <property type="entry name" value="BAR/IMD domain-like"/>
    <property type="match status" value="1"/>
</dbReference>
<dbReference type="Proteomes" id="UP000605846">
    <property type="component" value="Unassembled WGS sequence"/>
</dbReference>
<dbReference type="GO" id="GO:0006897">
    <property type="term" value="P:endocytosis"/>
    <property type="evidence" value="ECO:0007669"/>
    <property type="project" value="InterPro"/>
</dbReference>
<sequence length="238" mass="27633">MQRTGMVDRTVDGEFAEEYERFKTLEHKSEKLSKEAKGYLDSMRAMTAAQLRISQTIDQFYDDSAPMGPAGQEYKRVIEKLDELARTDMDTAYRTAVLEPLARFCSYFPEVNEAIKRRQKKLLDYDAQRAKVRKLVDKPSDDPSRLPRAEQEANLAREMYENINTILINDLPKVIELRVPYLDPTFEALVKAQLQFCQTSYEHLESLRNYFPPENENADGRVDEILGQMRELTICGNF</sequence>
<dbReference type="InterPro" id="IPR004148">
    <property type="entry name" value="BAR_dom"/>
</dbReference>
<comment type="caution">
    <text evidence="5">The sequence shown here is derived from an EMBL/GenBank/DDBJ whole genome shotgun (WGS) entry which is preliminary data.</text>
</comment>
<evidence type="ECO:0000313" key="6">
    <source>
        <dbReference type="Proteomes" id="UP000605846"/>
    </source>
</evidence>
<dbReference type="AlphaFoldDB" id="A0A8H7BU16"/>
<organism evidence="5 6">
    <name type="scientific">Apophysomyces ossiformis</name>
    <dbReference type="NCBI Taxonomy" id="679940"/>
    <lineage>
        <taxon>Eukaryota</taxon>
        <taxon>Fungi</taxon>
        <taxon>Fungi incertae sedis</taxon>
        <taxon>Mucoromycota</taxon>
        <taxon>Mucoromycotina</taxon>
        <taxon>Mucoromycetes</taxon>
        <taxon>Mucorales</taxon>
        <taxon>Mucorineae</taxon>
        <taxon>Mucoraceae</taxon>
        <taxon>Apophysomyces</taxon>
    </lineage>
</organism>
<dbReference type="GO" id="GO:0008289">
    <property type="term" value="F:lipid binding"/>
    <property type="evidence" value="ECO:0007669"/>
    <property type="project" value="TreeGrafter"/>
</dbReference>
<evidence type="ECO:0000259" key="4">
    <source>
        <dbReference type="PROSITE" id="PS51021"/>
    </source>
</evidence>
<dbReference type="OrthoDB" id="446293at2759"/>
<dbReference type="GO" id="GO:1990528">
    <property type="term" value="C:Rvs161p-Rvs167p complex"/>
    <property type="evidence" value="ECO:0007669"/>
    <property type="project" value="TreeGrafter"/>
</dbReference>
<evidence type="ECO:0000256" key="1">
    <source>
        <dbReference type="ARBA" id="ARBA00004245"/>
    </source>
</evidence>
<dbReference type="SMART" id="SM00721">
    <property type="entry name" value="BAR"/>
    <property type="match status" value="1"/>
</dbReference>
<keyword evidence="6" id="KW-1185">Reference proteome</keyword>
<protein>
    <recommendedName>
        <fullName evidence="4">BAR domain-containing protein</fullName>
    </recommendedName>
</protein>
<dbReference type="InterPro" id="IPR027267">
    <property type="entry name" value="AH/BAR_dom_sf"/>
</dbReference>
<dbReference type="GO" id="GO:0015629">
    <property type="term" value="C:actin cytoskeleton"/>
    <property type="evidence" value="ECO:0007669"/>
    <property type="project" value="TreeGrafter"/>
</dbReference>
<dbReference type="PANTHER" id="PTHR47174:SF3">
    <property type="entry name" value="BRIDGING INTEGRATOR 3"/>
    <property type="match status" value="1"/>
</dbReference>
<evidence type="ECO:0000256" key="3">
    <source>
        <dbReference type="ARBA" id="ARBA00023212"/>
    </source>
</evidence>
<dbReference type="PROSITE" id="PS51021">
    <property type="entry name" value="BAR"/>
    <property type="match status" value="1"/>
</dbReference>
<dbReference type="FunFam" id="1.20.1270.60:FF:000014">
    <property type="entry name" value="Protein hob3, variant"/>
    <property type="match status" value="1"/>
</dbReference>
<dbReference type="GO" id="GO:0097320">
    <property type="term" value="P:plasma membrane tubulation"/>
    <property type="evidence" value="ECO:0007669"/>
    <property type="project" value="TreeGrafter"/>
</dbReference>
<dbReference type="GO" id="GO:0051666">
    <property type="term" value="P:actin cortical patch localization"/>
    <property type="evidence" value="ECO:0007669"/>
    <property type="project" value="InterPro"/>
</dbReference>
<comment type="subcellular location">
    <subcellularLocation>
        <location evidence="1">Cytoplasm</location>
        <location evidence="1">Cytoskeleton</location>
    </subcellularLocation>
</comment>
<reference evidence="5" key="1">
    <citation type="submission" date="2020-01" db="EMBL/GenBank/DDBJ databases">
        <title>Genome Sequencing of Three Apophysomyces-Like Fungal Strains Confirms a Novel Fungal Genus in the Mucoromycota with divergent Burkholderia-like Endosymbiotic Bacteria.</title>
        <authorList>
            <person name="Stajich J.E."/>
            <person name="Macias A.M."/>
            <person name="Carter-House D."/>
            <person name="Lovett B."/>
            <person name="Kasson L.R."/>
            <person name="Berry K."/>
            <person name="Grigoriev I."/>
            <person name="Chang Y."/>
            <person name="Spatafora J."/>
            <person name="Kasson M.T."/>
        </authorList>
    </citation>
    <scope>NUCLEOTIDE SEQUENCE</scope>
    <source>
        <strain evidence="5">NRRL A-21654</strain>
    </source>
</reference>
<accession>A0A8H7BU16</accession>
<dbReference type="EMBL" id="JABAYA010000126">
    <property type="protein sequence ID" value="KAF7724217.1"/>
    <property type="molecule type" value="Genomic_DNA"/>
</dbReference>
<dbReference type="GO" id="GO:0031097">
    <property type="term" value="C:medial cortex"/>
    <property type="evidence" value="ECO:0007669"/>
    <property type="project" value="TreeGrafter"/>
</dbReference>
<proteinExistence type="predicted"/>
<keyword evidence="3" id="KW-0206">Cytoskeleton</keyword>
<dbReference type="GO" id="GO:0043332">
    <property type="term" value="C:mating projection tip"/>
    <property type="evidence" value="ECO:0007669"/>
    <property type="project" value="TreeGrafter"/>
</dbReference>
<evidence type="ECO:0000256" key="2">
    <source>
        <dbReference type="ARBA" id="ARBA00022490"/>
    </source>
</evidence>
<feature type="domain" description="BAR" evidence="4">
    <location>
        <begin position="1"/>
        <end position="220"/>
    </location>
</feature>
<name>A0A8H7BU16_9FUNG</name>
<keyword evidence="2" id="KW-0963">Cytoplasm</keyword>